<dbReference type="EC" id="3.2.1.169" evidence="6"/>
<dbReference type="AlphaFoldDB" id="A0A7J7J0Z1"/>
<dbReference type="InterPro" id="IPR051822">
    <property type="entry name" value="Glycosyl_Hydrolase_84"/>
</dbReference>
<dbReference type="Proteomes" id="UP000593567">
    <property type="component" value="Unassembled WGS sequence"/>
</dbReference>
<evidence type="ECO:0000256" key="6">
    <source>
        <dbReference type="ARBA" id="ARBA00066938"/>
    </source>
</evidence>
<dbReference type="PROSITE" id="PS52009">
    <property type="entry name" value="GH84"/>
    <property type="match status" value="1"/>
</dbReference>
<evidence type="ECO:0000256" key="4">
    <source>
        <dbReference type="ARBA" id="ARBA00050933"/>
    </source>
</evidence>
<dbReference type="InterPro" id="IPR011496">
    <property type="entry name" value="O-GlcNAcase_cat"/>
</dbReference>
<dbReference type="SUPFAM" id="SSF51445">
    <property type="entry name" value="(Trans)glycosidases"/>
    <property type="match status" value="1"/>
</dbReference>
<dbReference type="GO" id="GO:0016231">
    <property type="term" value="F:beta-N-acetylglucosaminidase activity"/>
    <property type="evidence" value="ECO:0007669"/>
    <property type="project" value="TreeGrafter"/>
</dbReference>
<sequence>MPGSATTDDSDYELDKSFEDLRRPKEKEFICGVVEGFYGRPWNTHQRIELFARMKKLGMNTYLYAPKDDVKHRAYWRDLYTVEEADSLTELIQSAKKQDIKFVYAISPGLDMTYSSVKDLTILRRKLDQVSSFGCDSFALLFDDILPEMNKCDKEVFASFAHAQSSVTNQIYEHLKQPSFMFCPTEYCASRSIPTVSDSQYLNTIGEKLIQGIEIMWTGPKVVSKVISVSSIKELAKVLRRPPLIWDNIHANDYDQKRIYLGPYDGRCPSLIPFLSGVLTNPNCEFEPNFIALHTLASWSKSEYQDIKRQNSVETHVERENLSKLEDNSVVIPGYDLMVAHKLAIKAWLPTFYTPTQPDGGRPPPPKLALAPTDDTPIVDAIITPILNNIPTSVMTCMAVTPITQTAPVGLAVPVNQLVGTVTVPSEPDNSQETDSVASPAGEPMDVITDKPSLAATGEPAVKELLPNSLISTAIAAASSEEVMQVDEEVTSSADLLSENEKLNIDDLAMICDMFYLPFEHGSKAQYVLSEFQWLKINSHVMDHTKLSTSPELHLVEEWKQRAEEFDKFVKYFAAVCKKFQMIPNSCLMYDLNDYIWDLRGTLSLLNSYIKWLGLARVMTEVDCEILDCRITWSTKGYNDAFLSGDNEPWVFRGGLTGELQRLLPISNSTDLFSIPQRSAELENFPPKVYTIRPFIPSDETAVYNVCKAVNHSMVDLKDSTEQYDHLIPDLLIGGLVTLSSQFSFVVENDDGVCGYILATPDANDFHRKMSVSWLPEMQKKYPLPVETDNTSLTKAQGLVSQFHNYQPEKSELLLTQYPALVKMEFLPSVKDLSIKQRTLACMLSALQSVQVVGVHCLSGSPESRSYEMYNQLGFVRTNPNVLTPENDDTLILVRII</sequence>
<feature type="domain" description="GH84" evidence="9">
    <location>
        <begin position="29"/>
        <end position="304"/>
    </location>
</feature>
<reference evidence="10" key="1">
    <citation type="submission" date="2020-06" db="EMBL/GenBank/DDBJ databases">
        <title>Draft genome of Bugula neritina, a colonial animal packing powerful symbionts and potential medicines.</title>
        <authorList>
            <person name="Rayko M."/>
        </authorList>
    </citation>
    <scope>NUCLEOTIDE SEQUENCE [LARGE SCALE GENOMIC DNA]</scope>
    <source>
        <strain evidence="10">Kwan_BN1</strain>
    </source>
</reference>
<dbReference type="Pfam" id="PF07555">
    <property type="entry name" value="NAGidase"/>
    <property type="match status" value="1"/>
</dbReference>
<evidence type="ECO:0000313" key="10">
    <source>
        <dbReference type="EMBL" id="KAF6019118.1"/>
    </source>
</evidence>
<keyword evidence="11" id="KW-1185">Reference proteome</keyword>
<protein>
    <recommendedName>
        <fullName evidence="6">protein O-GlcNAcase</fullName>
        <ecNumber evidence="6">3.2.1.169</ecNumber>
    </recommendedName>
    <alternativeName>
        <fullName evidence="3">Beta-N-acetylhexosaminidase</fullName>
    </alternativeName>
    <alternativeName>
        <fullName evidence="7">Beta-hexosaminidase</fullName>
    </alternativeName>
</protein>
<gene>
    <name evidence="10" type="ORF">EB796_022578</name>
</gene>
<evidence type="ECO:0000256" key="2">
    <source>
        <dbReference type="ARBA" id="ARBA00023295"/>
    </source>
</evidence>
<keyword evidence="2" id="KW-0326">Glycosidase</keyword>
<dbReference type="Gene3D" id="3.40.630.30">
    <property type="match status" value="1"/>
</dbReference>
<dbReference type="PANTHER" id="PTHR13170">
    <property type="entry name" value="O-GLCNACASE"/>
    <property type="match status" value="1"/>
</dbReference>
<evidence type="ECO:0000259" key="9">
    <source>
        <dbReference type="PROSITE" id="PS52009"/>
    </source>
</evidence>
<proteinExistence type="predicted"/>
<dbReference type="GO" id="GO:0102571">
    <property type="term" value="F:[protein]-3-O-(N-acetyl-D-glucosaminyl)-L-serine/L-threonine O-N-acetyl-alpha-D-glucosaminase activity"/>
    <property type="evidence" value="ECO:0007669"/>
    <property type="project" value="UniProtKB-EC"/>
</dbReference>
<dbReference type="OrthoDB" id="9975416at2759"/>
<evidence type="ECO:0000256" key="3">
    <source>
        <dbReference type="ARBA" id="ARBA00030512"/>
    </source>
</evidence>
<evidence type="ECO:0000256" key="1">
    <source>
        <dbReference type="ARBA" id="ARBA00022801"/>
    </source>
</evidence>
<organism evidence="10 11">
    <name type="scientific">Bugula neritina</name>
    <name type="common">Brown bryozoan</name>
    <name type="synonym">Sertularia neritina</name>
    <dbReference type="NCBI Taxonomy" id="10212"/>
    <lineage>
        <taxon>Eukaryota</taxon>
        <taxon>Metazoa</taxon>
        <taxon>Spiralia</taxon>
        <taxon>Lophotrochozoa</taxon>
        <taxon>Bryozoa</taxon>
        <taxon>Gymnolaemata</taxon>
        <taxon>Cheilostomatida</taxon>
        <taxon>Flustrina</taxon>
        <taxon>Buguloidea</taxon>
        <taxon>Bugulidae</taxon>
        <taxon>Bugula</taxon>
    </lineage>
</organism>
<comment type="catalytic activity">
    <reaction evidence="5">
        <text>3-O-(N-acetyl-beta-D-glucosaminyl)-L-threonyl-[protein] + H2O = L-threonyl-[protein] + N-acetyl-D-glucosamine</text>
        <dbReference type="Rhea" id="RHEA:48892"/>
        <dbReference type="Rhea" id="RHEA-COMP:11060"/>
        <dbReference type="Rhea" id="RHEA-COMP:12252"/>
        <dbReference type="ChEBI" id="CHEBI:15377"/>
        <dbReference type="ChEBI" id="CHEBI:30013"/>
        <dbReference type="ChEBI" id="CHEBI:90840"/>
        <dbReference type="ChEBI" id="CHEBI:506227"/>
        <dbReference type="EC" id="3.2.1.169"/>
    </reaction>
</comment>
<dbReference type="GO" id="GO:0009100">
    <property type="term" value="P:glycoprotein metabolic process"/>
    <property type="evidence" value="ECO:0007669"/>
    <property type="project" value="TreeGrafter"/>
</dbReference>
<evidence type="ECO:0000256" key="8">
    <source>
        <dbReference type="SAM" id="MobiDB-lite"/>
    </source>
</evidence>
<dbReference type="InterPro" id="IPR017853">
    <property type="entry name" value="GH"/>
</dbReference>
<keyword evidence="1" id="KW-0378">Hydrolase</keyword>
<dbReference type="PANTHER" id="PTHR13170:SF16">
    <property type="entry name" value="PROTEIN O-GLCNACASE"/>
    <property type="match status" value="1"/>
</dbReference>
<dbReference type="Gene3D" id="1.20.58.240">
    <property type="entry name" value="STAT, domain 1"/>
    <property type="match status" value="1"/>
</dbReference>
<evidence type="ECO:0000313" key="11">
    <source>
        <dbReference type="Proteomes" id="UP000593567"/>
    </source>
</evidence>
<evidence type="ECO:0000256" key="5">
    <source>
        <dbReference type="ARBA" id="ARBA00052136"/>
    </source>
</evidence>
<name>A0A7J7J0Z1_BUGNE</name>
<comment type="catalytic activity">
    <reaction evidence="4">
        <text>3-O-(N-acetyl-beta-D-glucosaminyl)-L-seryl-[protein] + H2O = N-acetyl-D-glucosamine + L-seryl-[protein]</text>
        <dbReference type="Rhea" id="RHEA:48876"/>
        <dbReference type="Rhea" id="RHEA-COMP:9863"/>
        <dbReference type="Rhea" id="RHEA-COMP:12251"/>
        <dbReference type="ChEBI" id="CHEBI:15377"/>
        <dbReference type="ChEBI" id="CHEBI:29999"/>
        <dbReference type="ChEBI" id="CHEBI:90838"/>
        <dbReference type="ChEBI" id="CHEBI:506227"/>
        <dbReference type="EC" id="3.2.1.169"/>
    </reaction>
</comment>
<feature type="region of interest" description="Disordered" evidence="8">
    <location>
        <begin position="422"/>
        <end position="444"/>
    </location>
</feature>
<dbReference type="Gene3D" id="3.20.20.80">
    <property type="entry name" value="Glycosidases"/>
    <property type="match status" value="1"/>
</dbReference>
<accession>A0A7J7J0Z1</accession>
<dbReference type="FunFam" id="3.20.20.80:FF:000009">
    <property type="entry name" value="O-GlcNAcase BT_4395"/>
    <property type="match status" value="1"/>
</dbReference>
<comment type="caution">
    <text evidence="10">The sequence shown here is derived from an EMBL/GenBank/DDBJ whole genome shotgun (WGS) entry which is preliminary data.</text>
</comment>
<feature type="compositionally biased region" description="Polar residues" evidence="8">
    <location>
        <begin position="422"/>
        <end position="437"/>
    </location>
</feature>
<dbReference type="EMBL" id="VXIV02003253">
    <property type="protein sequence ID" value="KAF6019118.1"/>
    <property type="molecule type" value="Genomic_DNA"/>
</dbReference>
<evidence type="ECO:0000256" key="7">
    <source>
        <dbReference type="ARBA" id="ARBA00076634"/>
    </source>
</evidence>